<name>X1F190_9ZZZZ</name>
<sequence length="39" mass="4408">KLNTLAMKGPTNIIPIKPITTDGIPLLIKNLLMVFYLWL</sequence>
<dbReference type="EMBL" id="BARU01008298">
    <property type="protein sequence ID" value="GAH39396.1"/>
    <property type="molecule type" value="Genomic_DNA"/>
</dbReference>
<comment type="caution">
    <text evidence="1">The sequence shown here is derived from an EMBL/GenBank/DDBJ whole genome shotgun (WGS) entry which is preliminary data.</text>
</comment>
<proteinExistence type="predicted"/>
<dbReference type="AlphaFoldDB" id="X1F190"/>
<feature type="non-terminal residue" evidence="1">
    <location>
        <position position="1"/>
    </location>
</feature>
<reference evidence="1" key="1">
    <citation type="journal article" date="2014" name="Front. Microbiol.">
        <title>High frequency of phylogenetically diverse reductive dehalogenase-homologous genes in deep subseafloor sedimentary metagenomes.</title>
        <authorList>
            <person name="Kawai M."/>
            <person name="Futagami T."/>
            <person name="Toyoda A."/>
            <person name="Takaki Y."/>
            <person name="Nishi S."/>
            <person name="Hori S."/>
            <person name="Arai W."/>
            <person name="Tsubouchi T."/>
            <person name="Morono Y."/>
            <person name="Uchiyama I."/>
            <person name="Ito T."/>
            <person name="Fujiyama A."/>
            <person name="Inagaki F."/>
            <person name="Takami H."/>
        </authorList>
    </citation>
    <scope>NUCLEOTIDE SEQUENCE</scope>
    <source>
        <strain evidence="1">Expedition CK06-06</strain>
    </source>
</reference>
<organism evidence="1">
    <name type="scientific">marine sediment metagenome</name>
    <dbReference type="NCBI Taxonomy" id="412755"/>
    <lineage>
        <taxon>unclassified sequences</taxon>
        <taxon>metagenomes</taxon>
        <taxon>ecological metagenomes</taxon>
    </lineage>
</organism>
<accession>X1F190</accession>
<gene>
    <name evidence="1" type="ORF">S03H2_16255</name>
</gene>
<protein>
    <submittedName>
        <fullName evidence="1">Uncharacterized protein</fullName>
    </submittedName>
</protein>
<evidence type="ECO:0000313" key="1">
    <source>
        <dbReference type="EMBL" id="GAH39396.1"/>
    </source>
</evidence>